<evidence type="ECO:0000313" key="2">
    <source>
        <dbReference type="Proteomes" id="UP000642748"/>
    </source>
</evidence>
<evidence type="ECO:0000313" key="1">
    <source>
        <dbReference type="EMBL" id="GIH18059.1"/>
    </source>
</evidence>
<sequence>MRRKGVLYDVGRVLGTDWRPDYRPDLVRRELAIIAADLHCTAVRICGRDLDRLEHAASVALDLGMEVWFSPELWGRKAGPTLAYLATAAEAAQRLRRRAPGGVVFSVGSELSLFMRGLLPGRTLQRRIRYALSQPHVGRQSGPLNAFLASAVSVVRRVFGGPVTYSSLDFERVDWTPFDIVGVDHYWHKLIADRYALTLRPWLATGKPVVVTEFGFRTRTGADQTGGAGPENVAMTSALLYFTPGLRHLMMSAPTEPAGALRRLVLPRVRTVHERNEAHQADSLVRQLTVLDDAGVDGAFVQTFVTPLNLHHPHPRHDLDTDCFALVKSLPRGRRGTTYPDLAWEPKRSFTAVADFYATH</sequence>
<reference evidence="1" key="1">
    <citation type="submission" date="2021-01" db="EMBL/GenBank/DDBJ databases">
        <title>Whole genome shotgun sequence of Rugosimonospora africana NBRC 104875.</title>
        <authorList>
            <person name="Komaki H."/>
            <person name="Tamura T."/>
        </authorList>
    </citation>
    <scope>NUCLEOTIDE SEQUENCE</scope>
    <source>
        <strain evidence="1">NBRC 104875</strain>
    </source>
</reference>
<comment type="caution">
    <text evidence="1">The sequence shown here is derived from an EMBL/GenBank/DDBJ whole genome shotgun (WGS) entry which is preliminary data.</text>
</comment>
<name>A0A8J3QXD2_9ACTN</name>
<dbReference type="Gene3D" id="3.20.20.80">
    <property type="entry name" value="Glycosidases"/>
    <property type="match status" value="1"/>
</dbReference>
<dbReference type="AlphaFoldDB" id="A0A8J3QXD2"/>
<accession>A0A8J3QXD2</accession>
<proteinExistence type="predicted"/>
<dbReference type="RefSeq" id="WP_203921597.1">
    <property type="nucleotide sequence ID" value="NZ_BONZ01000062.1"/>
</dbReference>
<dbReference type="InterPro" id="IPR017853">
    <property type="entry name" value="GH"/>
</dbReference>
<dbReference type="SUPFAM" id="SSF51445">
    <property type="entry name" value="(Trans)glycosidases"/>
    <property type="match status" value="1"/>
</dbReference>
<protein>
    <submittedName>
        <fullName evidence="1">Uncharacterized protein</fullName>
    </submittedName>
</protein>
<gene>
    <name evidence="1" type="ORF">Raf01_62310</name>
</gene>
<organism evidence="1 2">
    <name type="scientific">Rugosimonospora africana</name>
    <dbReference type="NCBI Taxonomy" id="556532"/>
    <lineage>
        <taxon>Bacteria</taxon>
        <taxon>Bacillati</taxon>
        <taxon>Actinomycetota</taxon>
        <taxon>Actinomycetes</taxon>
        <taxon>Micromonosporales</taxon>
        <taxon>Micromonosporaceae</taxon>
        <taxon>Rugosimonospora</taxon>
    </lineage>
</organism>
<dbReference type="EMBL" id="BONZ01000062">
    <property type="protein sequence ID" value="GIH18059.1"/>
    <property type="molecule type" value="Genomic_DNA"/>
</dbReference>
<dbReference type="Proteomes" id="UP000642748">
    <property type="component" value="Unassembled WGS sequence"/>
</dbReference>
<keyword evidence="2" id="KW-1185">Reference proteome</keyword>